<dbReference type="EMBL" id="LMZQ01000001">
    <property type="protein sequence ID" value="KRT17848.1"/>
    <property type="molecule type" value="Genomic_DNA"/>
</dbReference>
<feature type="chain" id="PRO_5006665814" evidence="1">
    <location>
        <begin position="23"/>
        <end position="275"/>
    </location>
</feature>
<evidence type="ECO:0000313" key="2">
    <source>
        <dbReference type="EMBL" id="KRT17848.1"/>
    </source>
</evidence>
<protein>
    <submittedName>
        <fullName evidence="2">Uncharacterized protein</fullName>
    </submittedName>
</protein>
<evidence type="ECO:0000256" key="1">
    <source>
        <dbReference type="SAM" id="SignalP"/>
    </source>
</evidence>
<organism evidence="2 3">
    <name type="scientific">Pedobacter ginsenosidimutans</name>
    <dbReference type="NCBI Taxonomy" id="687842"/>
    <lineage>
        <taxon>Bacteria</taxon>
        <taxon>Pseudomonadati</taxon>
        <taxon>Bacteroidota</taxon>
        <taxon>Sphingobacteriia</taxon>
        <taxon>Sphingobacteriales</taxon>
        <taxon>Sphingobacteriaceae</taxon>
        <taxon>Pedobacter</taxon>
    </lineage>
</organism>
<name>A0A0T5VVK1_9SPHI</name>
<gene>
    <name evidence="2" type="ORF">ASU31_00705</name>
</gene>
<keyword evidence="1" id="KW-0732">Signal</keyword>
<keyword evidence="3" id="KW-1185">Reference proteome</keyword>
<dbReference type="RefSeq" id="WP_057930478.1">
    <property type="nucleotide sequence ID" value="NZ_LMZQ01000001.1"/>
</dbReference>
<dbReference type="AlphaFoldDB" id="A0A0T5VVK1"/>
<proteinExistence type="predicted"/>
<reference evidence="2 3" key="1">
    <citation type="submission" date="2015-11" db="EMBL/GenBank/DDBJ databases">
        <title>Sequence of Pedobacter ginsenosidimutans.</title>
        <authorList>
            <person name="Carson E."/>
            <person name="Keyser V."/>
            <person name="Newman J."/>
            <person name="Miller J."/>
        </authorList>
    </citation>
    <scope>NUCLEOTIDE SEQUENCE [LARGE SCALE GENOMIC DNA]</scope>
    <source>
        <strain evidence="2 3">KACC 14530</strain>
    </source>
</reference>
<dbReference type="OrthoDB" id="1523672at2"/>
<feature type="signal peptide" evidence="1">
    <location>
        <begin position="1"/>
        <end position="22"/>
    </location>
</feature>
<evidence type="ECO:0000313" key="3">
    <source>
        <dbReference type="Proteomes" id="UP000051950"/>
    </source>
</evidence>
<accession>A0A0T5VVK1</accession>
<dbReference type="STRING" id="687842.ASU31_00705"/>
<comment type="caution">
    <text evidence="2">The sequence shown here is derived from an EMBL/GenBank/DDBJ whole genome shotgun (WGS) entry which is preliminary data.</text>
</comment>
<dbReference type="Proteomes" id="UP000051950">
    <property type="component" value="Unassembled WGS sequence"/>
</dbReference>
<sequence length="275" mass="30266">MNNLNLTVFSSLFLTFCSIVCAKTLAQELPKVQKISKKAPIGIKIDGDHSDWGSQFEAKNIVNRISYSLSNDNNNLYLTVMASDGFANEKAVMGIGLSITLPDQKEGKSKKMLTINYPGTVDIDKSDDLRFSIERLRKMTDEIVGKPSQRADSLRKEINKGIGAYLKMIDVSGINGVTLETISIYNAAGIRAASKINEDYKYFYELAIPLKNLGEAINQGTSFAYKIFLDGVQRKTTDNRLAPPTISGNVLEFRGADNAYVSYPTSLSGTYALSK</sequence>